<reference evidence="1" key="1">
    <citation type="submission" date="2022-07" db="EMBL/GenBank/DDBJ databases">
        <title>Phylogenomic reconstructions and comparative analyses of Kickxellomycotina fungi.</title>
        <authorList>
            <person name="Reynolds N.K."/>
            <person name="Stajich J.E."/>
            <person name="Barry K."/>
            <person name="Grigoriev I.V."/>
            <person name="Crous P."/>
            <person name="Smith M.E."/>
        </authorList>
    </citation>
    <scope>NUCLEOTIDE SEQUENCE</scope>
    <source>
        <strain evidence="1">NRRL 5244</strain>
    </source>
</reference>
<comment type="caution">
    <text evidence="1">The sequence shown here is derived from an EMBL/GenBank/DDBJ whole genome shotgun (WGS) entry which is preliminary data.</text>
</comment>
<accession>A0ACC1J5P9</accession>
<organism evidence="1 2">
    <name type="scientific">Linderina macrospora</name>
    <dbReference type="NCBI Taxonomy" id="4868"/>
    <lineage>
        <taxon>Eukaryota</taxon>
        <taxon>Fungi</taxon>
        <taxon>Fungi incertae sedis</taxon>
        <taxon>Zoopagomycota</taxon>
        <taxon>Kickxellomycotina</taxon>
        <taxon>Kickxellomycetes</taxon>
        <taxon>Kickxellales</taxon>
        <taxon>Kickxellaceae</taxon>
        <taxon>Linderina</taxon>
    </lineage>
</organism>
<protein>
    <submittedName>
        <fullName evidence="1">Uncharacterized protein</fullName>
    </submittedName>
</protein>
<proteinExistence type="predicted"/>
<dbReference type="EMBL" id="JANBPW010003048">
    <property type="protein sequence ID" value="KAJ1938811.1"/>
    <property type="molecule type" value="Genomic_DNA"/>
</dbReference>
<gene>
    <name evidence="1" type="ORF">FBU59_004327</name>
</gene>
<evidence type="ECO:0000313" key="2">
    <source>
        <dbReference type="Proteomes" id="UP001150603"/>
    </source>
</evidence>
<sequence>MAMFTDAHYDSFKNDGCVVIPEFLSAEEVTALRSRTAELLDSFDPETHPKTTFSTGIHDKHIGDQYFLDSSDKVSYFLEEQAVVDGKLAVNKSQAINKIGHGLHIHEPLFAELSHSDKVRQIAHRLGYDDPRILQSMVICKQPSIGGEVPLHQDSCFLYTKPLSACGFWFALEDCTLTNGCLEFIPGSHLETPITERFVQKESGDGTEFVPIEPEFSLFPPTKDNNETPAPEPKLADTPCKPIEVKAGSVVLIHGQVLHRSSHNHSDKSRWIYTFHIIEGGYEYDERNWLQMPAGAELTKL</sequence>
<evidence type="ECO:0000313" key="1">
    <source>
        <dbReference type="EMBL" id="KAJ1938811.1"/>
    </source>
</evidence>
<name>A0ACC1J5P9_9FUNG</name>
<keyword evidence="2" id="KW-1185">Reference proteome</keyword>
<dbReference type="Proteomes" id="UP001150603">
    <property type="component" value="Unassembled WGS sequence"/>
</dbReference>